<keyword evidence="2" id="KW-0812">Transmembrane</keyword>
<dbReference type="STRING" id="661478.OP10G_3238"/>
<dbReference type="HOGENOM" id="CLU_786979_0_0_0"/>
<evidence type="ECO:0000256" key="1">
    <source>
        <dbReference type="SAM" id="MobiDB-lite"/>
    </source>
</evidence>
<feature type="region of interest" description="Disordered" evidence="1">
    <location>
        <begin position="1"/>
        <end position="21"/>
    </location>
</feature>
<feature type="transmembrane region" description="Helical" evidence="2">
    <location>
        <begin position="94"/>
        <end position="113"/>
    </location>
</feature>
<name>A0A068NT71_FIMGI</name>
<protein>
    <recommendedName>
        <fullName evidence="5">Polyketide cyclase/dehydrase</fullName>
    </recommendedName>
</protein>
<dbReference type="OrthoDB" id="3255669at2"/>
<organism evidence="3 4">
    <name type="scientific">Fimbriimonas ginsengisoli Gsoil 348</name>
    <dbReference type="NCBI Taxonomy" id="661478"/>
    <lineage>
        <taxon>Bacteria</taxon>
        <taxon>Bacillati</taxon>
        <taxon>Armatimonadota</taxon>
        <taxon>Fimbriimonadia</taxon>
        <taxon>Fimbriimonadales</taxon>
        <taxon>Fimbriimonadaceae</taxon>
        <taxon>Fimbriimonas</taxon>
    </lineage>
</organism>
<accession>A0A068NT71</accession>
<dbReference type="KEGG" id="fgi:OP10G_3238"/>
<dbReference type="Proteomes" id="UP000027982">
    <property type="component" value="Chromosome"/>
</dbReference>
<evidence type="ECO:0000313" key="4">
    <source>
        <dbReference type="Proteomes" id="UP000027982"/>
    </source>
</evidence>
<keyword evidence="4" id="KW-1185">Reference proteome</keyword>
<dbReference type="AlphaFoldDB" id="A0A068NT71"/>
<evidence type="ECO:0008006" key="5">
    <source>
        <dbReference type="Google" id="ProtNLM"/>
    </source>
</evidence>
<sequence>MVQTKERLEVSPVSESREPAHVEIPEPAADRRSAILVGFGLFAFGLFHALPGMIATARPQSRTSLLIAVALWTGASVGFVAAAYGVWGFPGLRRVWVLLAVIASACSLVLLGFYPLAAFWPLAVLQVAALVGARFEIHALTPRRTGIGPLVRRGIASLMLAYGAAVILLHPWYQNWGATDEEIVRPMIGDPSDGNRLHLINHVVTVKASPETVWSYLIQLGQDRAGFYSYDFLERMAGTGIHNVYEIRPEWQSRKEGDFLRSCPPDWMGGRLPALTGWKIGMVEPNRLLYLETWGPMWLRPQPDGTTRLGVRTDIGAVPFLAAPLELFLFEPIHFVMEQRMLRTLKELSERK</sequence>
<reference evidence="3 4" key="1">
    <citation type="journal article" date="2014" name="PLoS ONE">
        <title>The first complete genome sequence of the class fimbriimonadia in the phylum armatimonadetes.</title>
        <authorList>
            <person name="Hu Z.Y."/>
            <person name="Wang Y.Z."/>
            <person name="Im W.T."/>
            <person name="Wang S.Y."/>
            <person name="Zhao G.P."/>
            <person name="Zheng H.J."/>
            <person name="Quan Z.X."/>
        </authorList>
    </citation>
    <scope>NUCLEOTIDE SEQUENCE [LARGE SCALE GENOMIC DNA]</scope>
    <source>
        <strain evidence="3">Gsoil 348</strain>
    </source>
</reference>
<dbReference type="RefSeq" id="WP_025229445.1">
    <property type="nucleotide sequence ID" value="NZ_CP007139.1"/>
</dbReference>
<gene>
    <name evidence="3" type="ORF">OP10G_3238</name>
</gene>
<keyword evidence="2" id="KW-1133">Transmembrane helix</keyword>
<feature type="transmembrane region" description="Helical" evidence="2">
    <location>
        <begin position="66"/>
        <end position="87"/>
    </location>
</feature>
<evidence type="ECO:0000313" key="3">
    <source>
        <dbReference type="EMBL" id="AIE86606.1"/>
    </source>
</evidence>
<keyword evidence="2" id="KW-0472">Membrane</keyword>
<dbReference type="eggNOG" id="COG3832">
    <property type="taxonomic scope" value="Bacteria"/>
</dbReference>
<proteinExistence type="predicted"/>
<evidence type="ECO:0000256" key="2">
    <source>
        <dbReference type="SAM" id="Phobius"/>
    </source>
</evidence>
<feature type="transmembrane region" description="Helical" evidence="2">
    <location>
        <begin position="34"/>
        <end position="54"/>
    </location>
</feature>
<dbReference type="SUPFAM" id="SSF55961">
    <property type="entry name" value="Bet v1-like"/>
    <property type="match status" value="1"/>
</dbReference>
<dbReference type="EMBL" id="CP007139">
    <property type="protein sequence ID" value="AIE86606.1"/>
    <property type="molecule type" value="Genomic_DNA"/>
</dbReference>